<dbReference type="AlphaFoldDB" id="A0A834IKU3"/>
<name>A0A834IKU3_RHYFE</name>
<gene>
    <name evidence="1" type="ORF">GWI33_002104</name>
</gene>
<keyword evidence="2" id="KW-1185">Reference proteome</keyword>
<accession>A0A834IKU3</accession>
<proteinExistence type="predicted"/>
<sequence length="115" mass="13482">MDSILGADFLSHYEIQVDVRYQKLIYPSNQTFTRCNRTAKKISPVSITEREDPFSRIIAKFPNVIRPLKDCINTDTMHHIETRGPPTQARTRRLAPHKLNYLRQEIKKTCGRRNN</sequence>
<organism evidence="1 2">
    <name type="scientific">Rhynchophorus ferrugineus</name>
    <name type="common">Red palm weevil</name>
    <name type="synonym">Curculio ferrugineus</name>
    <dbReference type="NCBI Taxonomy" id="354439"/>
    <lineage>
        <taxon>Eukaryota</taxon>
        <taxon>Metazoa</taxon>
        <taxon>Ecdysozoa</taxon>
        <taxon>Arthropoda</taxon>
        <taxon>Hexapoda</taxon>
        <taxon>Insecta</taxon>
        <taxon>Pterygota</taxon>
        <taxon>Neoptera</taxon>
        <taxon>Endopterygota</taxon>
        <taxon>Coleoptera</taxon>
        <taxon>Polyphaga</taxon>
        <taxon>Cucujiformia</taxon>
        <taxon>Curculionidae</taxon>
        <taxon>Dryophthorinae</taxon>
        <taxon>Rhynchophorus</taxon>
    </lineage>
</organism>
<comment type="caution">
    <text evidence="1">The sequence shown here is derived from an EMBL/GenBank/DDBJ whole genome shotgun (WGS) entry which is preliminary data.</text>
</comment>
<dbReference type="OrthoDB" id="6423099at2759"/>
<evidence type="ECO:0000313" key="1">
    <source>
        <dbReference type="EMBL" id="KAF7282710.1"/>
    </source>
</evidence>
<dbReference type="EMBL" id="JAACXV010000159">
    <property type="protein sequence ID" value="KAF7282710.1"/>
    <property type="molecule type" value="Genomic_DNA"/>
</dbReference>
<reference evidence="1" key="1">
    <citation type="submission" date="2020-08" db="EMBL/GenBank/DDBJ databases">
        <title>Genome sequencing and assembly of the red palm weevil Rhynchophorus ferrugineus.</title>
        <authorList>
            <person name="Dias G.B."/>
            <person name="Bergman C.M."/>
            <person name="Manee M."/>
        </authorList>
    </citation>
    <scope>NUCLEOTIDE SEQUENCE</scope>
    <source>
        <strain evidence="1">AA-2017</strain>
        <tissue evidence="1">Whole larva</tissue>
    </source>
</reference>
<protein>
    <submittedName>
        <fullName evidence="1">Uncharacterized protein</fullName>
    </submittedName>
</protein>
<dbReference type="Proteomes" id="UP000625711">
    <property type="component" value="Unassembled WGS sequence"/>
</dbReference>
<evidence type="ECO:0000313" key="2">
    <source>
        <dbReference type="Proteomes" id="UP000625711"/>
    </source>
</evidence>